<dbReference type="CDD" id="cd01991">
    <property type="entry name" value="Asn_synthase_B_C"/>
    <property type="match status" value="1"/>
</dbReference>
<dbReference type="GO" id="GO:0004066">
    <property type="term" value="F:asparagine synthase (glutamine-hydrolyzing) activity"/>
    <property type="evidence" value="ECO:0007669"/>
    <property type="project" value="InterPro"/>
</dbReference>
<dbReference type="SUPFAM" id="SSF52402">
    <property type="entry name" value="Adenine nucleotide alpha hydrolases-like"/>
    <property type="match status" value="1"/>
</dbReference>
<dbReference type="PANTHER" id="PTHR45937:SF1">
    <property type="entry name" value="ASPARAGINE SYNTHETASE DOMAIN-CONTAINING PROTEIN 1"/>
    <property type="match status" value="1"/>
</dbReference>
<sequence length="561" mass="61607">MCGILFSITPSTSPPRSTSTFLPGLISRRGPDSINTHSTTFENYTLTFASSVLSLRGKLTPQPLVDAATGSVLCWNGEAWRINATLVSRGVNDGGEVLKLLLSAETPEKGFGVIAGPWACVFFDVVRGRVWFGRDCLGRRSLLVLRKGDWKDGVTISSVGDGQEGWKEVEAEGLKYFDFQSGEEGTVPFLHREDRDGSRVSMELPFPKLNQTIEPSGCLNKDSPEVGQLKEVLLESIRIRVRDIPEPPGPGKKVRLAMLFSGGLDCSVIARLVHECLPLDEAIDLLNVAFENRRFIQARGKTDSPNKPGRRNNPPPSIRTTTPPQEPPQEGPIDPYSICPDRITGLATHAELQKVCPGRVWNFIQINIPYPELLSHRQSVINLIHPHNTEMDLSIGVAFYFASRGTGYSFPDNQPYSTPARILLSGLGADELLGGYARHGTTFRFRSYAGLLEELQLDVGRLGKRNLGRDDRVLAHWGREARYPFLDEDVVTWCLGTGVVGKCGGTEEEVIEGKRVLRLLARTLGMEGVAGEKKRAVQFGSRSAKMETGEKGKIKGTAVVS</sequence>
<dbReference type="OrthoDB" id="10252281at2759"/>
<dbReference type="AlphaFoldDB" id="A0A3N4K6M7"/>
<dbReference type="PANTHER" id="PTHR45937">
    <property type="entry name" value="ASPARAGINE SYNTHETASE DOMAIN-CONTAINING PROTEIN 1"/>
    <property type="match status" value="1"/>
</dbReference>
<accession>A0A3N4K6M7</accession>
<dbReference type="InterPro" id="IPR001962">
    <property type="entry name" value="Asn_synthase"/>
</dbReference>
<reference evidence="6 7" key="1">
    <citation type="journal article" date="2018" name="Nat. Ecol. Evol.">
        <title>Pezizomycetes genomes reveal the molecular basis of ectomycorrhizal truffle lifestyle.</title>
        <authorList>
            <person name="Murat C."/>
            <person name="Payen T."/>
            <person name="Noel B."/>
            <person name="Kuo A."/>
            <person name="Morin E."/>
            <person name="Chen J."/>
            <person name="Kohler A."/>
            <person name="Krizsan K."/>
            <person name="Balestrini R."/>
            <person name="Da Silva C."/>
            <person name="Montanini B."/>
            <person name="Hainaut M."/>
            <person name="Levati E."/>
            <person name="Barry K.W."/>
            <person name="Belfiori B."/>
            <person name="Cichocki N."/>
            <person name="Clum A."/>
            <person name="Dockter R.B."/>
            <person name="Fauchery L."/>
            <person name="Guy J."/>
            <person name="Iotti M."/>
            <person name="Le Tacon F."/>
            <person name="Lindquist E.A."/>
            <person name="Lipzen A."/>
            <person name="Malagnac F."/>
            <person name="Mello A."/>
            <person name="Molinier V."/>
            <person name="Miyauchi S."/>
            <person name="Poulain J."/>
            <person name="Riccioni C."/>
            <person name="Rubini A."/>
            <person name="Sitrit Y."/>
            <person name="Splivallo R."/>
            <person name="Traeger S."/>
            <person name="Wang M."/>
            <person name="Zifcakova L."/>
            <person name="Wipf D."/>
            <person name="Zambonelli A."/>
            <person name="Paolocci F."/>
            <person name="Nowrousian M."/>
            <person name="Ottonello S."/>
            <person name="Baldrian P."/>
            <person name="Spatafora J.W."/>
            <person name="Henrissat B."/>
            <person name="Nagy L.G."/>
            <person name="Aury J.M."/>
            <person name="Wincker P."/>
            <person name="Grigoriev I.V."/>
            <person name="Bonfante P."/>
            <person name="Martin F.M."/>
        </authorList>
    </citation>
    <scope>NUCLEOTIDE SEQUENCE [LARGE SCALE GENOMIC DNA]</scope>
    <source>
        <strain evidence="6 7">120613-1</strain>
    </source>
</reference>
<feature type="region of interest" description="Disordered" evidence="4">
    <location>
        <begin position="299"/>
        <end position="335"/>
    </location>
</feature>
<evidence type="ECO:0000313" key="7">
    <source>
        <dbReference type="Proteomes" id="UP000276215"/>
    </source>
</evidence>
<dbReference type="GO" id="GO:0006529">
    <property type="term" value="P:asparagine biosynthetic process"/>
    <property type="evidence" value="ECO:0007669"/>
    <property type="project" value="UniProtKB-KW"/>
</dbReference>
<dbReference type="Proteomes" id="UP000276215">
    <property type="component" value="Unassembled WGS sequence"/>
</dbReference>
<organism evidence="6 7">
    <name type="scientific">Choiromyces venosus 120613-1</name>
    <dbReference type="NCBI Taxonomy" id="1336337"/>
    <lineage>
        <taxon>Eukaryota</taxon>
        <taxon>Fungi</taxon>
        <taxon>Dikarya</taxon>
        <taxon>Ascomycota</taxon>
        <taxon>Pezizomycotina</taxon>
        <taxon>Pezizomycetes</taxon>
        <taxon>Pezizales</taxon>
        <taxon>Tuberaceae</taxon>
        <taxon>Choiromyces</taxon>
    </lineage>
</organism>
<dbReference type="Gene3D" id="3.60.20.10">
    <property type="entry name" value="Glutamine Phosphoribosylpyrophosphate, subunit 1, domain 1"/>
    <property type="match status" value="1"/>
</dbReference>
<dbReference type="Gene3D" id="3.40.50.620">
    <property type="entry name" value="HUPs"/>
    <property type="match status" value="1"/>
</dbReference>
<dbReference type="InterPro" id="IPR051857">
    <property type="entry name" value="Asn_synthetase_domain"/>
</dbReference>
<evidence type="ECO:0000256" key="4">
    <source>
        <dbReference type="SAM" id="MobiDB-lite"/>
    </source>
</evidence>
<feature type="domain" description="Asparagine synthetase" evidence="5">
    <location>
        <begin position="448"/>
        <end position="541"/>
    </location>
</feature>
<evidence type="ECO:0000259" key="5">
    <source>
        <dbReference type="Pfam" id="PF00733"/>
    </source>
</evidence>
<dbReference type="STRING" id="1336337.A0A3N4K6M7"/>
<dbReference type="InterPro" id="IPR029055">
    <property type="entry name" value="Ntn_hydrolases_N"/>
</dbReference>
<dbReference type="Pfam" id="PF00733">
    <property type="entry name" value="Asn_synthase"/>
    <property type="match status" value="1"/>
</dbReference>
<keyword evidence="3" id="KW-0315">Glutamine amidotransferase</keyword>
<dbReference type="InterPro" id="IPR014729">
    <property type="entry name" value="Rossmann-like_a/b/a_fold"/>
</dbReference>
<keyword evidence="1" id="KW-0028">Amino-acid biosynthesis</keyword>
<protein>
    <recommendedName>
        <fullName evidence="5">Asparagine synthetase domain-containing protein</fullName>
    </recommendedName>
</protein>
<gene>
    <name evidence="6" type="ORF">L873DRAFT_1727291</name>
</gene>
<dbReference type="SUPFAM" id="SSF56235">
    <property type="entry name" value="N-terminal nucleophile aminohydrolases (Ntn hydrolases)"/>
    <property type="match status" value="1"/>
</dbReference>
<keyword evidence="2" id="KW-0061">Asparagine biosynthesis</keyword>
<evidence type="ECO:0000313" key="6">
    <source>
        <dbReference type="EMBL" id="RPB06196.1"/>
    </source>
</evidence>
<evidence type="ECO:0000256" key="1">
    <source>
        <dbReference type="ARBA" id="ARBA00022605"/>
    </source>
</evidence>
<evidence type="ECO:0000256" key="2">
    <source>
        <dbReference type="ARBA" id="ARBA00022888"/>
    </source>
</evidence>
<name>A0A3N4K6M7_9PEZI</name>
<evidence type="ECO:0000256" key="3">
    <source>
        <dbReference type="ARBA" id="ARBA00022962"/>
    </source>
</evidence>
<proteinExistence type="predicted"/>
<dbReference type="EMBL" id="ML120351">
    <property type="protein sequence ID" value="RPB06196.1"/>
    <property type="molecule type" value="Genomic_DNA"/>
</dbReference>
<keyword evidence="7" id="KW-1185">Reference proteome</keyword>